<dbReference type="PANTHER" id="PTHR24178">
    <property type="entry name" value="MOLTING PROTEIN MLT-4"/>
    <property type="match status" value="1"/>
</dbReference>
<dbReference type="EMBL" id="LGRX02033304">
    <property type="protein sequence ID" value="KAK3241820.1"/>
    <property type="molecule type" value="Genomic_DNA"/>
</dbReference>
<evidence type="ECO:0000313" key="6">
    <source>
        <dbReference type="EMBL" id="KAK3241820.1"/>
    </source>
</evidence>
<dbReference type="SUPFAM" id="SSF48403">
    <property type="entry name" value="Ankyrin repeat"/>
    <property type="match status" value="2"/>
</dbReference>
<feature type="region of interest" description="Disordered" evidence="4">
    <location>
        <begin position="685"/>
        <end position="718"/>
    </location>
</feature>
<dbReference type="PROSITE" id="PS50297">
    <property type="entry name" value="ANK_REP_REGION"/>
    <property type="match status" value="5"/>
</dbReference>
<dbReference type="Pfam" id="PF00023">
    <property type="entry name" value="Ank"/>
    <property type="match status" value="2"/>
</dbReference>
<evidence type="ECO:0000313" key="7">
    <source>
        <dbReference type="Proteomes" id="UP001190700"/>
    </source>
</evidence>
<evidence type="ECO:0000256" key="3">
    <source>
        <dbReference type="PROSITE-ProRule" id="PRU00023"/>
    </source>
</evidence>
<feature type="region of interest" description="Disordered" evidence="4">
    <location>
        <begin position="224"/>
        <end position="250"/>
    </location>
</feature>
<sequence>MLSTDYRTEICPKLRSTVPTEHLHLEVLRHPTKIISKGCSSLKISSSQVAIKDTLLLKFFLSLLNQGRLAAAECQAKLQSDLEMPEVEPEGLTSRRKSSEERTQPPVSWNNSTRGSRAPLATAVPSTPVSPQNGSSPASVKRYSCKYVFGEDKLCVVLQFHGGRVKAVNKINGRVEFSFHLSHVEVCKEGSMLVFYDKQDGSVYQVLAPLVTVSAVVEACGPGKALQRRSHRRQDSSDAPTSPPKPEAGKELRIETSGALNPLNPLNLLNPLVADAALASGDPDTGGSFVDMTQVPDVMVYSPIFSPLSPSKSISPPQDMGLGKKGWSLMESSEMLRSESLSTPSTARTAVDEADHSGGTSEPPCPETPHAKANAIPSAGTPLPASKSAVAALPVSFGQGNSLARVSLQAAGTASDHSDDVGAVDAVTPPMPAPAEGSSKPSSLSALSAALPSESPDPRPVEASMGAPKPRLWQPSPPGSGENPAAPQEQAEARTANGGALVGSSWAVQCTPPASAGHRVPPSAVRAAVREQPEVHVGSSLRAEGGGGVAGHSAPAVLRAANVAAARALWGLSLVTWKVFLHVCTLLKPYCRWCIEMLASKSPQQQQQQQNAAVNSRRLRAAVQQPWAVVYIYMAASLLLWAVDVLRVMAANLRPLGCLLVNAAQLLLGAFCAMHVFAALGVASDDSRSDRGTRTLPASRTRRSTSAGDGGDEAEGGVVANTRGALSPLNLPVRVAKVATPGDAGTYPSVTPRQQLWMGSPGLCIARSEEVAGKVPQVGGAHPGHQAADTLTGDASNRRVSVTPKPNEGVVKPLSLPTPAASPGSTWLPDDHSSKFQSLEPPERTAAEVSDLDSARPSRVAAPAEGPGQLEPKEGEEEERGASVQALCHAVQDAQLALVQAMVRQSPALVNRLAPGDGWGALHWAAHRGHRLLVELLVRHGAEVDLSNSIGQTALHLAVKSSCVQVVEVLLKKGASPNIADPECLHLVMRSRSKKNALSLYLLNPSPMSLLGRFHNFDTLCPKSQFAAPQLPFAQRGNNPLLKQLQEEYPHLANEMQSRVDDGDVIVDSEKGDCTMLHWAAFCGDEGSVKALVKAGADLERTNPPVGCTALHLAAPRVKLAPPCRPPDDGAESYVGHSWAQEGRDSVVAVLLEAGVYPTAVDDDGRTPVHWAVERGQHGVLRQLLEVGAGVSTPEKMGWSPLHLAVHFHQPIAANMLLKAGADKDAATGSGHTPLHWAARQGRGDMVMLLLKKGADKSLADARGKLPIDLAAEFKSPHCVAMLNHSEMLGSPETPKEYGLQISKGR</sequence>
<feature type="transmembrane region" description="Helical" evidence="5">
    <location>
        <begin position="658"/>
        <end position="683"/>
    </location>
</feature>
<dbReference type="Proteomes" id="UP001190700">
    <property type="component" value="Unassembled WGS sequence"/>
</dbReference>
<feature type="repeat" description="ANK" evidence="3">
    <location>
        <begin position="1230"/>
        <end position="1262"/>
    </location>
</feature>
<keyword evidence="2 3" id="KW-0040">ANK repeat</keyword>
<keyword evidence="7" id="KW-1185">Reference proteome</keyword>
<gene>
    <name evidence="6" type="ORF">CYMTET_48448</name>
</gene>
<dbReference type="InterPro" id="IPR002110">
    <property type="entry name" value="Ankyrin_rpt"/>
</dbReference>
<comment type="caution">
    <text evidence="6">The sequence shown here is derived from an EMBL/GenBank/DDBJ whole genome shotgun (WGS) entry which is preliminary data.</text>
</comment>
<keyword evidence="5" id="KW-1133">Transmembrane helix</keyword>
<organism evidence="6 7">
    <name type="scientific">Cymbomonas tetramitiformis</name>
    <dbReference type="NCBI Taxonomy" id="36881"/>
    <lineage>
        <taxon>Eukaryota</taxon>
        <taxon>Viridiplantae</taxon>
        <taxon>Chlorophyta</taxon>
        <taxon>Pyramimonadophyceae</taxon>
        <taxon>Pyramimonadales</taxon>
        <taxon>Pyramimonadaceae</taxon>
        <taxon>Cymbomonas</taxon>
    </lineage>
</organism>
<accession>A0AAE0BU12</accession>
<protein>
    <submittedName>
        <fullName evidence="6">Uncharacterized protein</fullName>
    </submittedName>
</protein>
<feature type="repeat" description="ANK" evidence="3">
    <location>
        <begin position="917"/>
        <end position="949"/>
    </location>
</feature>
<feature type="transmembrane region" description="Helical" evidence="5">
    <location>
        <begin position="627"/>
        <end position="646"/>
    </location>
</feature>
<feature type="compositionally biased region" description="Polar residues" evidence="4">
    <location>
        <begin position="124"/>
        <end position="138"/>
    </location>
</feature>
<feature type="region of interest" description="Disordered" evidence="4">
    <location>
        <begin position="777"/>
        <end position="881"/>
    </location>
</feature>
<name>A0AAE0BU12_9CHLO</name>
<feature type="repeat" description="ANK" evidence="3">
    <location>
        <begin position="950"/>
        <end position="982"/>
    </location>
</feature>
<dbReference type="PANTHER" id="PTHR24178:SF41">
    <property type="entry name" value="ANKYRIN-2 ISOFORM X1"/>
    <property type="match status" value="1"/>
</dbReference>
<feature type="compositionally biased region" description="Polar residues" evidence="4">
    <location>
        <begin position="105"/>
        <end position="115"/>
    </location>
</feature>
<feature type="repeat" description="ANK" evidence="3">
    <location>
        <begin position="1072"/>
        <end position="1104"/>
    </location>
</feature>
<keyword evidence="5" id="KW-0812">Transmembrane</keyword>
<keyword evidence="5" id="KW-0472">Membrane</keyword>
<dbReference type="PROSITE" id="PS50088">
    <property type="entry name" value="ANK_REPEAT"/>
    <property type="match status" value="6"/>
</dbReference>
<reference evidence="6 7" key="1">
    <citation type="journal article" date="2015" name="Genome Biol. Evol.">
        <title>Comparative Genomics of a Bacterivorous Green Alga Reveals Evolutionary Causalities and Consequences of Phago-Mixotrophic Mode of Nutrition.</title>
        <authorList>
            <person name="Burns J.A."/>
            <person name="Paasch A."/>
            <person name="Narechania A."/>
            <person name="Kim E."/>
        </authorList>
    </citation>
    <scope>NUCLEOTIDE SEQUENCE [LARGE SCALE GENOMIC DNA]</scope>
    <source>
        <strain evidence="6 7">PLY_AMNH</strain>
    </source>
</reference>
<feature type="region of interest" description="Disordered" evidence="4">
    <location>
        <begin position="338"/>
        <end position="385"/>
    </location>
</feature>
<feature type="region of interest" description="Disordered" evidence="4">
    <location>
        <begin position="414"/>
        <end position="496"/>
    </location>
</feature>
<dbReference type="Pfam" id="PF12796">
    <property type="entry name" value="Ank_2"/>
    <property type="match status" value="2"/>
</dbReference>
<evidence type="ECO:0000256" key="2">
    <source>
        <dbReference type="ARBA" id="ARBA00023043"/>
    </source>
</evidence>
<feature type="region of interest" description="Disordered" evidence="4">
    <location>
        <begin position="83"/>
        <end position="139"/>
    </location>
</feature>
<feature type="compositionally biased region" description="Low complexity" evidence="4">
    <location>
        <begin position="438"/>
        <end position="454"/>
    </location>
</feature>
<dbReference type="SMART" id="SM00248">
    <property type="entry name" value="ANK"/>
    <property type="match status" value="7"/>
</dbReference>
<proteinExistence type="predicted"/>
<dbReference type="InterPro" id="IPR036770">
    <property type="entry name" value="Ankyrin_rpt-contain_sf"/>
</dbReference>
<keyword evidence="1" id="KW-0677">Repeat</keyword>
<evidence type="ECO:0000256" key="1">
    <source>
        <dbReference type="ARBA" id="ARBA00022737"/>
    </source>
</evidence>
<evidence type="ECO:0000256" key="4">
    <source>
        <dbReference type="SAM" id="MobiDB-lite"/>
    </source>
</evidence>
<feature type="repeat" description="ANK" evidence="3">
    <location>
        <begin position="1164"/>
        <end position="1196"/>
    </location>
</feature>
<dbReference type="Gene3D" id="1.25.40.20">
    <property type="entry name" value="Ankyrin repeat-containing domain"/>
    <property type="match status" value="4"/>
</dbReference>
<evidence type="ECO:0000256" key="5">
    <source>
        <dbReference type="SAM" id="Phobius"/>
    </source>
</evidence>
<feature type="repeat" description="ANK" evidence="3">
    <location>
        <begin position="1197"/>
        <end position="1229"/>
    </location>
</feature>